<keyword evidence="4" id="KW-0067">ATP-binding</keyword>
<keyword evidence="5" id="KW-0460">Magnesium</keyword>
<keyword evidence="3" id="KW-0547">Nucleotide-binding</keyword>
<sequence>MRRIVQLSTRHDDLFTGSIAGQIPYHRMYGKQYCLPALTVYGRREMDELIYASEAVDALYRKVLAFVQEYMPDSYLTGPLGMHPDLLRAARMPVPYGGITRQDWIIGEQGMKCIENNTDTPTGIPEAAYLEGELARLAAVPGLTAPSQGMNRRLQETLSALIGFYRQQGLDGKVFFTCYDWHLEDRMNTRYLMRMCEEAGFVAAYAPLEELEIIPDEGLFHREEPIRILYRLYPLEYLIHDREEDSGLEVGYELIRLVEQGKLGLMNPPQHMISQSKGFMATIWSLYERNEQTPEFCGFQLFDDRELEIIQTYLLPTYFDATPFEQTGTAYAAKGMWGREGKGTQLMNTAGEAAGEERSPVEKKALTAEEAAEAAAAAAYYNEQPKIYQRFWPMQEAAAATEEGLYKGHLLTGIFVAGGKFAGVLPRIGEKVTGDMAYYCAAVVEPDEEEEENT</sequence>
<dbReference type="Proteomes" id="UP001580346">
    <property type="component" value="Unassembled WGS sequence"/>
</dbReference>
<keyword evidence="1" id="KW-0436">Ligase</keyword>
<dbReference type="RefSeq" id="WP_375357085.1">
    <property type="nucleotide sequence ID" value="NZ_JBHHMI010000020.1"/>
</dbReference>
<dbReference type="InterPro" id="IPR005494">
    <property type="entry name" value="GSPS_pre-ATP-grasp-like_dom"/>
</dbReference>
<accession>A0ABV5AY30</accession>
<dbReference type="Pfam" id="PF03738">
    <property type="entry name" value="GSP_synth"/>
    <property type="match status" value="1"/>
</dbReference>
<gene>
    <name evidence="7" type="ORF">ACE41H_18735</name>
</gene>
<dbReference type="Gene3D" id="3.30.1490.330">
    <property type="match status" value="1"/>
</dbReference>
<evidence type="ECO:0000259" key="6">
    <source>
        <dbReference type="Pfam" id="PF03738"/>
    </source>
</evidence>
<evidence type="ECO:0000256" key="2">
    <source>
        <dbReference type="ARBA" id="ARBA00022723"/>
    </source>
</evidence>
<evidence type="ECO:0000256" key="4">
    <source>
        <dbReference type="ARBA" id="ARBA00022840"/>
    </source>
</evidence>
<feature type="domain" description="Glutathionylspermidine synthase pre-ATP-grasp-like" evidence="6">
    <location>
        <begin position="43"/>
        <end position="443"/>
    </location>
</feature>
<dbReference type="SUPFAM" id="SSF52440">
    <property type="entry name" value="PreATP-grasp domain"/>
    <property type="match status" value="1"/>
</dbReference>
<organism evidence="7 8">
    <name type="scientific">Paenibacillus enshidis</name>
    <dbReference type="NCBI Taxonomy" id="1458439"/>
    <lineage>
        <taxon>Bacteria</taxon>
        <taxon>Bacillati</taxon>
        <taxon>Bacillota</taxon>
        <taxon>Bacilli</taxon>
        <taxon>Bacillales</taxon>
        <taxon>Paenibacillaceae</taxon>
        <taxon>Paenibacillus</taxon>
    </lineage>
</organism>
<keyword evidence="8" id="KW-1185">Reference proteome</keyword>
<keyword evidence="2" id="KW-0479">Metal-binding</keyword>
<evidence type="ECO:0000256" key="3">
    <source>
        <dbReference type="ARBA" id="ARBA00022741"/>
    </source>
</evidence>
<evidence type="ECO:0000313" key="8">
    <source>
        <dbReference type="Proteomes" id="UP001580346"/>
    </source>
</evidence>
<comment type="caution">
    <text evidence="7">The sequence shown here is derived from an EMBL/GenBank/DDBJ whole genome shotgun (WGS) entry which is preliminary data.</text>
</comment>
<proteinExistence type="predicted"/>
<dbReference type="InterPro" id="IPR016185">
    <property type="entry name" value="PreATP-grasp_dom_sf"/>
</dbReference>
<evidence type="ECO:0000256" key="5">
    <source>
        <dbReference type="ARBA" id="ARBA00022842"/>
    </source>
</evidence>
<evidence type="ECO:0000313" key="7">
    <source>
        <dbReference type="EMBL" id="MFB5268804.1"/>
    </source>
</evidence>
<protein>
    <submittedName>
        <fullName evidence="7">Glutathionylspermidine synthase family protein</fullName>
    </submittedName>
</protein>
<reference evidence="7 8" key="1">
    <citation type="submission" date="2024-09" db="EMBL/GenBank/DDBJ databases">
        <title>Paenibacillus zeirhizospherea sp. nov., isolated from surface of the maize (Zea mays) roots in a horticulture field, Hungary.</title>
        <authorList>
            <person name="Marton D."/>
            <person name="Farkas M."/>
            <person name="Bedics A."/>
            <person name="Toth E."/>
            <person name="Tancsics A."/>
            <person name="Boka K."/>
            <person name="Maroti G."/>
            <person name="Kriszt B."/>
            <person name="Cserhati M."/>
        </authorList>
    </citation>
    <scope>NUCLEOTIDE SEQUENCE [LARGE SCALE GENOMIC DNA]</scope>
    <source>
        <strain evidence="7 8">KCTC 33519</strain>
    </source>
</reference>
<dbReference type="EMBL" id="JBHHMI010000020">
    <property type="protein sequence ID" value="MFB5268804.1"/>
    <property type="molecule type" value="Genomic_DNA"/>
</dbReference>
<evidence type="ECO:0000256" key="1">
    <source>
        <dbReference type="ARBA" id="ARBA00022598"/>
    </source>
</evidence>
<dbReference type="SUPFAM" id="SSF56059">
    <property type="entry name" value="Glutathione synthetase ATP-binding domain-like"/>
    <property type="match status" value="1"/>
</dbReference>
<name>A0ABV5AY30_9BACL</name>